<dbReference type="Gene3D" id="3.40.50.300">
    <property type="entry name" value="P-loop containing nucleotide triphosphate hydrolases"/>
    <property type="match status" value="1"/>
</dbReference>
<dbReference type="InterPro" id="IPR002110">
    <property type="entry name" value="Ankyrin_rpt"/>
</dbReference>
<dbReference type="InParanoid" id="A0A1X7UI07"/>
<proteinExistence type="predicted"/>
<feature type="domain" description="Death" evidence="5">
    <location>
        <begin position="1155"/>
        <end position="1224"/>
    </location>
</feature>
<sequence>MDKELWDAFILKKDHKEAVRLLRLQDPNVFYQNEPDLLHHSISRGWLDVTRDLINKYHFDPHQYYHHEPCLYTAAEGNHIDIVEYLMKECGCDPMMPATEHGNVPVLHKVASQGLLDVLKCIVMNIDGHIMDGQYWDTYGQSVLFRAVKHIDVLKYLINCHCCDVMTRDEYGKTLLHHAVEHIDVVKYLIKDCNCNVMVTDKDGQTPLHYAASKSLVEVIEYLLSTGNCDPLAKENKGKTPLQLAKGRQNSDAVIAIFKKFGNIKQSHPIDSYVNVLLVGNPGAGKSTLSHVIKETATGPFVLGSFRNVGDVEPCTAGVIPYKLQHRTLGNIILHDFAGHSEYYSSHSAVIENLLQGSGGLFLIVVNILEKEAVKQLYQWLSVVRNEAQKTLNQCHVIVIVSHVDEVSNLFEKRRKEVIQEIIVSERCDSVFLDCRKCGGSGVDSFFNKLSSACESIRSTSGRNSSLYCHMMYGLLEERKENILTLSDITLPFKHNDNYIVPDDKNEIAELLDSLHSTGLISVLKSEDKVWVVMNKGILLTEVDGILFAPKTLKKHADIASNTGIVSVPDLTRLFPKYDPDMLICFLKNMQLCQELDPSFLKMTNLIAEDRDETGDSASETQRRGERLLFFPCLLSTGRPKEMTCQVYQFGWCLHCTREHDFFPPRYFHVLSLRLAFKFSFSKGNKKLAEKLNHECKFWSNGFHWFNGHGVKVLVEIVDESQCVLVMMSCKKGYSDNMVSLRRVVIGEVMNVYKESCPSLKVEELIIDPEELAYPVNRPRERTVYGVFNLLSAINQERPFLGDLCAKGQKKLKEILSDESLIRADICELSLLGGRDIKEVLGDSYNNQDYNQQEQTETNRKDESATNYSSTQTTETSEPNDDQQKEPTTPKDENYLPTQATSESNDDQHKVIFTIRDLVKILQNLKDSNFQTTKWFDLGLYLGLIHNDLKVIETNYPQDAERCLKECLAKWLTDDIEDDIEATLEKLAIAVGKVKDTSVADYIKPGIQEVKPTTNDSRTQISESNDDQHKEPTTQKDKNHSGTEIIESNDDQQKEQTETSQNDKWATNNSSILTTETSDDQQKEPAIQEVKPTINDSSTQISESNDDQQKEPTTQKDSSTQTSESNDDQQKVILTIDDLVEILRVLKSGHFQTTNWFDLGLYLGLSHDELDVIEADHPRDAKRCLKECLAKWLKTDFRATRDNLVHALIEVGEASAAAYITSGAAGIKTDSQFPIVPDHSDDKSNESGNNTDMNYPESERPQKIE</sequence>
<feature type="compositionally biased region" description="Basic and acidic residues" evidence="4">
    <location>
        <begin position="882"/>
        <end position="894"/>
    </location>
</feature>
<dbReference type="SMART" id="SM00248">
    <property type="entry name" value="ANK"/>
    <property type="match status" value="5"/>
</dbReference>
<dbReference type="OrthoDB" id="1616434at2759"/>
<evidence type="ECO:0000256" key="1">
    <source>
        <dbReference type="ARBA" id="ARBA00022737"/>
    </source>
</evidence>
<protein>
    <recommendedName>
        <fullName evidence="5">Death domain-containing protein</fullName>
    </recommendedName>
</protein>
<dbReference type="Pfam" id="PF00531">
    <property type="entry name" value="Death"/>
    <property type="match status" value="1"/>
</dbReference>
<dbReference type="CDD" id="cd01670">
    <property type="entry name" value="Death"/>
    <property type="match status" value="2"/>
</dbReference>
<dbReference type="SMART" id="SM00005">
    <property type="entry name" value="DEATH"/>
    <property type="match status" value="1"/>
</dbReference>
<dbReference type="SUPFAM" id="SSF52540">
    <property type="entry name" value="P-loop containing nucleoside triphosphate hydrolases"/>
    <property type="match status" value="1"/>
</dbReference>
<feature type="compositionally biased region" description="Basic and acidic residues" evidence="4">
    <location>
        <begin position="1026"/>
        <end position="1041"/>
    </location>
</feature>
<dbReference type="CDD" id="cd00882">
    <property type="entry name" value="Ras_like_GTPase"/>
    <property type="match status" value="1"/>
</dbReference>
<dbReference type="AlphaFoldDB" id="A0A1X7UI07"/>
<evidence type="ECO:0000259" key="5">
    <source>
        <dbReference type="PROSITE" id="PS50017"/>
    </source>
</evidence>
<feature type="compositionally biased region" description="Polar residues" evidence="4">
    <location>
        <begin position="1011"/>
        <end position="1023"/>
    </location>
</feature>
<dbReference type="Pfam" id="PF12796">
    <property type="entry name" value="Ank_2"/>
    <property type="match status" value="2"/>
</dbReference>
<dbReference type="GO" id="GO:0007165">
    <property type="term" value="P:signal transduction"/>
    <property type="evidence" value="ECO:0007669"/>
    <property type="project" value="InterPro"/>
</dbReference>
<dbReference type="InterPro" id="IPR000488">
    <property type="entry name" value="Death_dom"/>
</dbReference>
<keyword evidence="2 3" id="KW-0040">ANK repeat</keyword>
<dbReference type="SUPFAM" id="SSF47986">
    <property type="entry name" value="DEATH domain"/>
    <property type="match status" value="1"/>
</dbReference>
<feature type="domain" description="Death" evidence="5">
    <location>
        <begin position="934"/>
        <end position="1007"/>
    </location>
</feature>
<dbReference type="PROSITE" id="PS50017">
    <property type="entry name" value="DEATH_DOMAIN"/>
    <property type="match status" value="2"/>
</dbReference>
<feature type="compositionally biased region" description="Polar residues" evidence="4">
    <location>
        <begin position="1058"/>
        <end position="1076"/>
    </location>
</feature>
<feature type="region of interest" description="Disordered" evidence="4">
    <location>
        <begin position="1231"/>
        <end position="1265"/>
    </location>
</feature>
<feature type="compositionally biased region" description="Polar residues" evidence="4">
    <location>
        <begin position="845"/>
        <end position="856"/>
    </location>
</feature>
<feature type="compositionally biased region" description="Polar residues" evidence="4">
    <location>
        <begin position="1094"/>
        <end position="1103"/>
    </location>
</feature>
<keyword evidence="1" id="KW-0677">Repeat</keyword>
<dbReference type="InterPro" id="IPR011029">
    <property type="entry name" value="DEATH-like_dom_sf"/>
</dbReference>
<reference evidence="6" key="1">
    <citation type="submission" date="2017-05" db="UniProtKB">
        <authorList>
            <consortium name="EnsemblMetazoa"/>
        </authorList>
    </citation>
    <scope>IDENTIFICATION</scope>
</reference>
<dbReference type="SUPFAM" id="SSF48403">
    <property type="entry name" value="Ankyrin repeat"/>
    <property type="match status" value="1"/>
</dbReference>
<dbReference type="InterPro" id="IPR036770">
    <property type="entry name" value="Ankyrin_rpt-contain_sf"/>
</dbReference>
<feature type="region of interest" description="Disordered" evidence="4">
    <location>
        <begin position="845"/>
        <end position="907"/>
    </location>
</feature>
<accession>A0A1X7UI07</accession>
<feature type="repeat" description="ANK" evidence="3">
    <location>
        <begin position="203"/>
        <end position="227"/>
    </location>
</feature>
<feature type="region of interest" description="Disordered" evidence="4">
    <location>
        <begin position="1009"/>
        <end position="1129"/>
    </location>
</feature>
<evidence type="ECO:0000256" key="2">
    <source>
        <dbReference type="ARBA" id="ARBA00023043"/>
    </source>
</evidence>
<organism evidence="6">
    <name type="scientific">Amphimedon queenslandica</name>
    <name type="common">Sponge</name>
    <dbReference type="NCBI Taxonomy" id="400682"/>
    <lineage>
        <taxon>Eukaryota</taxon>
        <taxon>Metazoa</taxon>
        <taxon>Porifera</taxon>
        <taxon>Demospongiae</taxon>
        <taxon>Heteroscleromorpha</taxon>
        <taxon>Haplosclerida</taxon>
        <taxon>Niphatidae</taxon>
        <taxon>Amphimedon</taxon>
    </lineage>
</organism>
<evidence type="ECO:0000256" key="3">
    <source>
        <dbReference type="PROSITE-ProRule" id="PRU00023"/>
    </source>
</evidence>
<dbReference type="PANTHER" id="PTHR24198">
    <property type="entry name" value="ANKYRIN REPEAT AND PROTEIN KINASE DOMAIN-CONTAINING PROTEIN"/>
    <property type="match status" value="1"/>
</dbReference>
<feature type="compositionally biased region" description="Polar residues" evidence="4">
    <location>
        <begin position="1115"/>
        <end position="1124"/>
    </location>
</feature>
<dbReference type="InterPro" id="IPR027417">
    <property type="entry name" value="P-loop_NTPase"/>
</dbReference>
<dbReference type="Gene3D" id="1.10.533.10">
    <property type="entry name" value="Death Domain, Fas"/>
    <property type="match status" value="2"/>
</dbReference>
<dbReference type="PROSITE" id="PS50088">
    <property type="entry name" value="ANK_REPEAT"/>
    <property type="match status" value="1"/>
</dbReference>
<evidence type="ECO:0000313" key="6">
    <source>
        <dbReference type="EnsemblMetazoa" id="Aqu2.1.27589_001"/>
    </source>
</evidence>
<feature type="compositionally biased region" description="Polar residues" evidence="4">
    <location>
        <begin position="865"/>
        <end position="877"/>
    </location>
</feature>
<dbReference type="Gene3D" id="1.25.40.20">
    <property type="entry name" value="Ankyrin repeat-containing domain"/>
    <property type="match status" value="1"/>
</dbReference>
<dbReference type="PROSITE" id="PS50297">
    <property type="entry name" value="ANK_REP_REGION"/>
    <property type="match status" value="1"/>
</dbReference>
<dbReference type="EnsemblMetazoa" id="Aqu2.1.27589_001">
    <property type="protein sequence ID" value="Aqu2.1.27589_001"/>
    <property type="gene ID" value="Aqu2.1.27589"/>
</dbReference>
<dbReference type="PANTHER" id="PTHR24198:SF165">
    <property type="entry name" value="ANKYRIN REPEAT-CONTAINING PROTEIN-RELATED"/>
    <property type="match status" value="1"/>
</dbReference>
<name>A0A1X7UI07_AMPQE</name>
<evidence type="ECO:0000256" key="4">
    <source>
        <dbReference type="SAM" id="MobiDB-lite"/>
    </source>
</evidence>